<proteinExistence type="predicted"/>
<dbReference type="Gene3D" id="3.40.50.1820">
    <property type="entry name" value="alpha/beta hydrolase"/>
    <property type="match status" value="1"/>
</dbReference>
<accession>A0A841FQN4</accession>
<feature type="region of interest" description="Disordered" evidence="2">
    <location>
        <begin position="92"/>
        <end position="126"/>
    </location>
</feature>
<dbReference type="PANTHER" id="PTHR42977:SF3">
    <property type="entry name" value="AB HYDROLASE-1 DOMAIN-CONTAINING PROTEIN"/>
    <property type="match status" value="1"/>
</dbReference>
<name>A0A841FQN4_9ACTN</name>
<dbReference type="InterPro" id="IPR029058">
    <property type="entry name" value="AB_hydrolase_fold"/>
</dbReference>
<gene>
    <name evidence="4" type="ORF">HNR73_003431</name>
</gene>
<keyword evidence="5" id="KW-1185">Reference proteome</keyword>
<dbReference type="InterPro" id="IPR051340">
    <property type="entry name" value="Haloalkane_dehalogenase"/>
</dbReference>
<evidence type="ECO:0000256" key="1">
    <source>
        <dbReference type="ARBA" id="ARBA00022801"/>
    </source>
</evidence>
<sequence>MPPDRATCRPSFPCRGPLAARGDRWRLIALDLPGFGNGATPGDSPYTFDGHAAFPGRFTETLGLDRHAVYPHDYGTPFGLRPTMSAPERVAAPIIRNGGPESSPVRTRADRSGGVDGERRESSHAA</sequence>
<keyword evidence="1" id="KW-0378">Hydrolase</keyword>
<evidence type="ECO:0000259" key="3">
    <source>
        <dbReference type="Pfam" id="PF00561"/>
    </source>
</evidence>
<reference evidence="4 5" key="1">
    <citation type="submission" date="2020-08" db="EMBL/GenBank/DDBJ databases">
        <title>Genomic Encyclopedia of Type Strains, Phase IV (KMG-IV): sequencing the most valuable type-strain genomes for metagenomic binning, comparative biology and taxonomic classification.</title>
        <authorList>
            <person name="Goeker M."/>
        </authorList>
    </citation>
    <scope>NUCLEOTIDE SEQUENCE [LARGE SCALE GENOMIC DNA]</scope>
    <source>
        <strain evidence="4 5">YIM 65646</strain>
    </source>
</reference>
<dbReference type="InterPro" id="IPR000073">
    <property type="entry name" value="AB_hydrolase_1"/>
</dbReference>
<protein>
    <submittedName>
        <fullName evidence="4">Pimeloyl-ACP methyl ester carboxylesterase</fullName>
    </submittedName>
</protein>
<feature type="compositionally biased region" description="Basic and acidic residues" evidence="2">
    <location>
        <begin position="107"/>
        <end position="126"/>
    </location>
</feature>
<dbReference type="EMBL" id="JACHGT010000007">
    <property type="protein sequence ID" value="MBB6035567.1"/>
    <property type="molecule type" value="Genomic_DNA"/>
</dbReference>
<evidence type="ECO:0000313" key="4">
    <source>
        <dbReference type="EMBL" id="MBB6035567.1"/>
    </source>
</evidence>
<dbReference type="SUPFAM" id="SSF53474">
    <property type="entry name" value="alpha/beta-Hydrolases"/>
    <property type="match status" value="1"/>
</dbReference>
<evidence type="ECO:0000313" key="5">
    <source>
        <dbReference type="Proteomes" id="UP000548476"/>
    </source>
</evidence>
<organism evidence="4 5">
    <name type="scientific">Phytomonospora endophytica</name>
    <dbReference type="NCBI Taxonomy" id="714109"/>
    <lineage>
        <taxon>Bacteria</taxon>
        <taxon>Bacillati</taxon>
        <taxon>Actinomycetota</taxon>
        <taxon>Actinomycetes</taxon>
        <taxon>Micromonosporales</taxon>
        <taxon>Micromonosporaceae</taxon>
        <taxon>Phytomonospora</taxon>
    </lineage>
</organism>
<evidence type="ECO:0000256" key="2">
    <source>
        <dbReference type="SAM" id="MobiDB-lite"/>
    </source>
</evidence>
<comment type="caution">
    <text evidence="4">The sequence shown here is derived from an EMBL/GenBank/DDBJ whole genome shotgun (WGS) entry which is preliminary data.</text>
</comment>
<dbReference type="RefSeq" id="WP_184788448.1">
    <property type="nucleotide sequence ID" value="NZ_BONT01000083.1"/>
</dbReference>
<dbReference type="PANTHER" id="PTHR42977">
    <property type="entry name" value="HYDROLASE-RELATED"/>
    <property type="match status" value="1"/>
</dbReference>
<dbReference type="GO" id="GO:0004301">
    <property type="term" value="F:epoxide hydrolase activity"/>
    <property type="evidence" value="ECO:0007669"/>
    <property type="project" value="TreeGrafter"/>
</dbReference>
<feature type="domain" description="AB hydrolase-1" evidence="3">
    <location>
        <begin position="22"/>
        <end position="98"/>
    </location>
</feature>
<dbReference type="AlphaFoldDB" id="A0A841FQN4"/>
<dbReference type="Pfam" id="PF00561">
    <property type="entry name" value="Abhydrolase_1"/>
    <property type="match status" value="1"/>
</dbReference>
<dbReference type="Proteomes" id="UP000548476">
    <property type="component" value="Unassembled WGS sequence"/>
</dbReference>